<accession>A0A166APB0</accession>
<evidence type="ECO:0000313" key="2">
    <source>
        <dbReference type="EMBL" id="KZP11821.1"/>
    </source>
</evidence>
<keyword evidence="3" id="KW-1185">Reference proteome</keyword>
<proteinExistence type="predicted"/>
<name>A0A166APB0_9AGAM</name>
<protein>
    <submittedName>
        <fullName evidence="2">Uncharacterized protein</fullName>
    </submittedName>
</protein>
<organism evidence="2 3">
    <name type="scientific">Athelia psychrophila</name>
    <dbReference type="NCBI Taxonomy" id="1759441"/>
    <lineage>
        <taxon>Eukaryota</taxon>
        <taxon>Fungi</taxon>
        <taxon>Dikarya</taxon>
        <taxon>Basidiomycota</taxon>
        <taxon>Agaricomycotina</taxon>
        <taxon>Agaricomycetes</taxon>
        <taxon>Agaricomycetidae</taxon>
        <taxon>Atheliales</taxon>
        <taxon>Atheliaceae</taxon>
        <taxon>Athelia</taxon>
    </lineage>
</organism>
<sequence>MLSVIEIAVISSALLYFLLITTATKLCPGLIQRIFQIGPIGPGEHKFEFRHTSRIPQHIPPIPLRNVHPVRPAHQQRPRRPRHRNRRNNRRQEEQDVEALVTPPPVPPYQAQENPIVHPHPPPALPRFREPSIIILDRDPSIQIIEDHSSTFDRSPAPRPIVSIPCPTLRSLSPDHVDTRLAIRTGGLPLTRAPLHPTSTLTGWVANRETQRLKRYFWADRHLDRASPLETLSFQEAEVSKDWTARKALEHYINHTRLISFEIETTKKASPHYPHRHFQQYSKETVLRSIYYPTSSTHRFIFIPSYQTVLLQDAQRRQDSAEE</sequence>
<evidence type="ECO:0000313" key="3">
    <source>
        <dbReference type="Proteomes" id="UP000076532"/>
    </source>
</evidence>
<dbReference type="AlphaFoldDB" id="A0A166APB0"/>
<gene>
    <name evidence="2" type="ORF">FIBSPDRAFT_961983</name>
</gene>
<evidence type="ECO:0000256" key="1">
    <source>
        <dbReference type="SAM" id="MobiDB-lite"/>
    </source>
</evidence>
<dbReference type="EMBL" id="KV417657">
    <property type="protein sequence ID" value="KZP11821.1"/>
    <property type="molecule type" value="Genomic_DNA"/>
</dbReference>
<feature type="compositionally biased region" description="Basic residues" evidence="1">
    <location>
        <begin position="74"/>
        <end position="89"/>
    </location>
</feature>
<feature type="region of interest" description="Disordered" evidence="1">
    <location>
        <begin position="57"/>
        <end position="113"/>
    </location>
</feature>
<reference evidence="2 3" key="1">
    <citation type="journal article" date="2016" name="Mol. Biol. Evol.">
        <title>Comparative Genomics of Early-Diverging Mushroom-Forming Fungi Provides Insights into the Origins of Lignocellulose Decay Capabilities.</title>
        <authorList>
            <person name="Nagy L.G."/>
            <person name="Riley R."/>
            <person name="Tritt A."/>
            <person name="Adam C."/>
            <person name="Daum C."/>
            <person name="Floudas D."/>
            <person name="Sun H."/>
            <person name="Yadav J.S."/>
            <person name="Pangilinan J."/>
            <person name="Larsson K.H."/>
            <person name="Matsuura K."/>
            <person name="Barry K."/>
            <person name="Labutti K."/>
            <person name="Kuo R."/>
            <person name="Ohm R.A."/>
            <person name="Bhattacharya S.S."/>
            <person name="Shirouzu T."/>
            <person name="Yoshinaga Y."/>
            <person name="Martin F.M."/>
            <person name="Grigoriev I.V."/>
            <person name="Hibbett D.S."/>
        </authorList>
    </citation>
    <scope>NUCLEOTIDE SEQUENCE [LARGE SCALE GENOMIC DNA]</scope>
    <source>
        <strain evidence="2 3">CBS 109695</strain>
    </source>
</reference>
<dbReference type="Proteomes" id="UP000076532">
    <property type="component" value="Unassembled WGS sequence"/>
</dbReference>